<dbReference type="AlphaFoldDB" id="A0A939SQZ1"/>
<protein>
    <submittedName>
        <fullName evidence="2">Type 1 fimbrial protein</fullName>
    </submittedName>
</protein>
<gene>
    <name evidence="2" type="ORF">J4727_15075</name>
</gene>
<comment type="caution">
    <text evidence="2">The sequence shown here is derived from an EMBL/GenBank/DDBJ whole genome shotgun (WGS) entry which is preliminary data.</text>
</comment>
<sequence>MRNNNQIKRTKYLLSIGLYLLVSGPMSASVIPTNMGSYSFRGMVIATPCQIAPGSEKVPVDFQQISVKRSL</sequence>
<feature type="chain" id="PRO_5037300392" evidence="1">
    <location>
        <begin position="29"/>
        <end position="71"/>
    </location>
</feature>
<evidence type="ECO:0000313" key="3">
    <source>
        <dbReference type="Proteomes" id="UP000664477"/>
    </source>
</evidence>
<name>A0A939SQZ1_PRORE</name>
<evidence type="ECO:0000313" key="2">
    <source>
        <dbReference type="EMBL" id="MBO1916420.1"/>
    </source>
</evidence>
<evidence type="ECO:0000256" key="1">
    <source>
        <dbReference type="SAM" id="SignalP"/>
    </source>
</evidence>
<feature type="signal peptide" evidence="1">
    <location>
        <begin position="1"/>
        <end position="28"/>
    </location>
</feature>
<dbReference type="EMBL" id="JAGETQ010000102">
    <property type="protein sequence ID" value="MBO1916420.1"/>
    <property type="molecule type" value="Genomic_DNA"/>
</dbReference>
<accession>A0A939SQZ1</accession>
<dbReference type="Proteomes" id="UP000664477">
    <property type="component" value="Unassembled WGS sequence"/>
</dbReference>
<keyword evidence="1" id="KW-0732">Signal</keyword>
<reference evidence="2" key="1">
    <citation type="submission" date="2021-03" db="EMBL/GenBank/DDBJ databases">
        <title>Molecular epidemiology and mechanisms of colistin and carbapenem resistance in Enterobacteriaceae from clinical isolates, the environment and porcine samples in Pretoria, South Africa.</title>
        <authorList>
            <person name="Bogoshi D."/>
            <person name="Mbelle N.M."/>
            <person name="Naidoo V."/>
            <person name="Osei Sekyere J."/>
        </authorList>
    </citation>
    <scope>NUCLEOTIDE SEQUENCE</scope>
    <source>
        <strain evidence="2">C052</strain>
    </source>
</reference>
<organism evidence="2 3">
    <name type="scientific">Providencia rettgeri</name>
    <dbReference type="NCBI Taxonomy" id="587"/>
    <lineage>
        <taxon>Bacteria</taxon>
        <taxon>Pseudomonadati</taxon>
        <taxon>Pseudomonadota</taxon>
        <taxon>Gammaproteobacteria</taxon>
        <taxon>Enterobacterales</taxon>
        <taxon>Morganellaceae</taxon>
        <taxon>Providencia</taxon>
    </lineage>
</organism>
<proteinExistence type="predicted"/>